<dbReference type="EMBL" id="CAADFY010000088">
    <property type="protein sequence ID" value="VFK56482.1"/>
    <property type="molecule type" value="Genomic_DNA"/>
</dbReference>
<evidence type="ECO:0000259" key="1">
    <source>
        <dbReference type="Pfam" id="PF00561"/>
    </source>
</evidence>
<dbReference type="EMBL" id="CAADFV010000086">
    <property type="protein sequence ID" value="VFK62802.1"/>
    <property type="molecule type" value="Genomic_DNA"/>
</dbReference>
<sequence>MLDLPAGYRAIAPDQRGYGDADPVKKIDAKRGLGDLADDAVALLDHLGIERAHIVGHSLGGAVVWQLLINYPARFLTATLITPSSPYGFSGTKDMVGTPCFTDFAGSGSGLMNSESVERLANGDRSLDSPFSPRSISHTLVFKPPFIPKRDEELLSATLATHLGDQDYPGDSIQSGNWPYVSPGQWGPLNALSPKYAPDMRRLYAANPKTDILWIHGSHDLIISNNSAFDPATVGAQGLLPGWPGMEIYPPQPMLDQTRTVLEKYTEVGGAYREVVLQDAGHFPYLEQPRAFNEIFHRHIREHLGASHRI</sequence>
<dbReference type="PANTHER" id="PTHR43433">
    <property type="entry name" value="HYDROLASE, ALPHA/BETA FOLD FAMILY PROTEIN"/>
    <property type="match status" value="1"/>
</dbReference>
<evidence type="ECO:0000313" key="3">
    <source>
        <dbReference type="EMBL" id="VFK62802.1"/>
    </source>
</evidence>
<protein>
    <submittedName>
        <fullName evidence="2">Pimeloyl-ACP methyl ester carboxylesterase</fullName>
    </submittedName>
</protein>
<dbReference type="InterPro" id="IPR000073">
    <property type="entry name" value="AB_hydrolase_1"/>
</dbReference>
<dbReference type="Pfam" id="PF00561">
    <property type="entry name" value="Abhydrolase_1"/>
    <property type="match status" value="1"/>
</dbReference>
<reference evidence="2" key="1">
    <citation type="submission" date="2019-02" db="EMBL/GenBank/DDBJ databases">
        <authorList>
            <person name="Gruber-Vodicka R. H."/>
            <person name="Seah K. B. B."/>
        </authorList>
    </citation>
    <scope>NUCLEOTIDE SEQUENCE</scope>
    <source>
        <strain evidence="3">BECK_BY2</strain>
        <strain evidence="2">BECK_BY3</strain>
    </source>
</reference>
<accession>A0A450ZRM9</accession>
<dbReference type="InterPro" id="IPR000639">
    <property type="entry name" value="Epox_hydrolase-like"/>
</dbReference>
<dbReference type="GO" id="GO:0003824">
    <property type="term" value="F:catalytic activity"/>
    <property type="evidence" value="ECO:0007669"/>
    <property type="project" value="InterPro"/>
</dbReference>
<name>A0A450ZRM9_9GAMM</name>
<gene>
    <name evidence="3" type="ORF">BECKTUN1418E_GA0071001_108617</name>
    <name evidence="2" type="ORF">BECKTUN1418F_GA0071002_108816</name>
</gene>
<dbReference type="InterPro" id="IPR029058">
    <property type="entry name" value="AB_hydrolase_fold"/>
</dbReference>
<organism evidence="2">
    <name type="scientific">Candidatus Kentrum sp. TUN</name>
    <dbReference type="NCBI Taxonomy" id="2126343"/>
    <lineage>
        <taxon>Bacteria</taxon>
        <taxon>Pseudomonadati</taxon>
        <taxon>Pseudomonadota</taxon>
        <taxon>Gammaproteobacteria</taxon>
        <taxon>Candidatus Kentrum</taxon>
    </lineage>
</organism>
<dbReference type="AlphaFoldDB" id="A0A450ZRM9"/>
<dbReference type="InterPro" id="IPR050471">
    <property type="entry name" value="AB_hydrolase"/>
</dbReference>
<dbReference type="Gene3D" id="3.40.50.1820">
    <property type="entry name" value="alpha/beta hydrolase"/>
    <property type="match status" value="1"/>
</dbReference>
<dbReference type="PRINTS" id="PR00412">
    <property type="entry name" value="EPOXHYDRLASE"/>
</dbReference>
<dbReference type="PRINTS" id="PR00111">
    <property type="entry name" value="ABHYDROLASE"/>
</dbReference>
<evidence type="ECO:0000313" key="2">
    <source>
        <dbReference type="EMBL" id="VFK56482.1"/>
    </source>
</evidence>
<feature type="domain" description="AB hydrolase-1" evidence="1">
    <location>
        <begin position="6"/>
        <end position="86"/>
    </location>
</feature>
<dbReference type="SUPFAM" id="SSF53474">
    <property type="entry name" value="alpha/beta-Hydrolases"/>
    <property type="match status" value="1"/>
</dbReference>
<proteinExistence type="predicted"/>
<dbReference type="PANTHER" id="PTHR43433:SF5">
    <property type="entry name" value="AB HYDROLASE-1 DOMAIN-CONTAINING PROTEIN"/>
    <property type="match status" value="1"/>
</dbReference>